<keyword evidence="7 11" id="KW-0547">Nucleotide-binding</keyword>
<dbReference type="RefSeq" id="XP_003680929.1">
    <property type="nucleotide sequence ID" value="XM_003680881.1"/>
</dbReference>
<dbReference type="STRING" id="1076872.G8ZSX4"/>
<organism evidence="12 13">
    <name type="scientific">Torulaspora delbrueckii</name>
    <name type="common">Yeast</name>
    <name type="synonym">Candida colliculosa</name>
    <dbReference type="NCBI Taxonomy" id="4950"/>
    <lineage>
        <taxon>Eukaryota</taxon>
        <taxon>Fungi</taxon>
        <taxon>Dikarya</taxon>
        <taxon>Ascomycota</taxon>
        <taxon>Saccharomycotina</taxon>
        <taxon>Saccharomycetes</taxon>
        <taxon>Saccharomycetales</taxon>
        <taxon>Saccharomycetaceae</taxon>
        <taxon>Torulaspora</taxon>
    </lineage>
</organism>
<dbReference type="InParanoid" id="G8ZSX4"/>
<accession>G8ZSX4</accession>
<dbReference type="Gene3D" id="1.10.150.710">
    <property type="entry name" value="Glutamate cysteine ligase subdomain"/>
    <property type="match status" value="1"/>
</dbReference>
<dbReference type="GO" id="GO:0006750">
    <property type="term" value="P:glutathione biosynthetic process"/>
    <property type="evidence" value="ECO:0007669"/>
    <property type="project" value="UniProtKB-UniRule"/>
</dbReference>
<dbReference type="SUPFAM" id="SSF55931">
    <property type="entry name" value="Glutamine synthetase/guanido kinase"/>
    <property type="match status" value="1"/>
</dbReference>
<dbReference type="Gene3D" id="1.10.8.960">
    <property type="match status" value="1"/>
</dbReference>
<dbReference type="GO" id="GO:0005737">
    <property type="term" value="C:cytoplasm"/>
    <property type="evidence" value="ECO:0007669"/>
    <property type="project" value="EnsemblFungi"/>
</dbReference>
<dbReference type="OrthoDB" id="7939818at2759"/>
<dbReference type="AlphaFoldDB" id="G8ZSX4"/>
<dbReference type="InterPro" id="IPR004308">
    <property type="entry name" value="GCS"/>
</dbReference>
<keyword evidence="13" id="KW-1185">Reference proteome</keyword>
<dbReference type="EMBL" id="HE616745">
    <property type="protein sequence ID" value="CCE91718.1"/>
    <property type="molecule type" value="Genomic_DNA"/>
</dbReference>
<dbReference type="GO" id="GO:0046686">
    <property type="term" value="P:response to cadmium ion"/>
    <property type="evidence" value="ECO:0007669"/>
    <property type="project" value="EnsemblFungi"/>
</dbReference>
<evidence type="ECO:0000256" key="8">
    <source>
        <dbReference type="ARBA" id="ARBA00022840"/>
    </source>
</evidence>
<dbReference type="PANTHER" id="PTHR11164">
    <property type="entry name" value="GLUTAMATE CYSTEINE LIGASE"/>
    <property type="match status" value="1"/>
</dbReference>
<protein>
    <recommendedName>
        <fullName evidence="4 11">Glutamate--cysteine ligase</fullName>
        <ecNumber evidence="3 11">6.3.2.2</ecNumber>
    </recommendedName>
    <alternativeName>
        <fullName evidence="10 11">Gamma-ECS</fullName>
    </alternativeName>
    <alternativeName>
        <fullName evidence="9 11">Gamma-glutamylcysteine synthetase</fullName>
    </alternativeName>
</protein>
<dbReference type="Gene3D" id="3.30.590.50">
    <property type="match status" value="2"/>
</dbReference>
<dbReference type="InterPro" id="IPR014746">
    <property type="entry name" value="Gln_synth/guanido_kin_cat_dom"/>
</dbReference>
<dbReference type="EC" id="6.3.2.2" evidence="3 11"/>
<evidence type="ECO:0000313" key="12">
    <source>
        <dbReference type="EMBL" id="CCE91718.1"/>
    </source>
</evidence>
<dbReference type="UniPathway" id="UPA00142">
    <property type="reaction ID" value="UER00209"/>
</dbReference>
<evidence type="ECO:0000256" key="11">
    <source>
        <dbReference type="RuleBase" id="RU367135"/>
    </source>
</evidence>
<evidence type="ECO:0000256" key="10">
    <source>
        <dbReference type="ARBA" id="ARBA00032122"/>
    </source>
</evidence>
<evidence type="ECO:0000256" key="5">
    <source>
        <dbReference type="ARBA" id="ARBA00022598"/>
    </source>
</evidence>
<evidence type="ECO:0000256" key="1">
    <source>
        <dbReference type="ARBA" id="ARBA00005006"/>
    </source>
</evidence>
<dbReference type="HOGENOM" id="CLU_010467_0_0_1"/>
<dbReference type="Pfam" id="PF03074">
    <property type="entry name" value="GCS"/>
    <property type="match status" value="1"/>
</dbReference>
<comment type="catalytic activity">
    <reaction evidence="11">
        <text>L-cysteine + L-glutamate + ATP = gamma-L-glutamyl-L-cysteine + ADP + phosphate + H(+)</text>
        <dbReference type="Rhea" id="RHEA:13285"/>
        <dbReference type="ChEBI" id="CHEBI:15378"/>
        <dbReference type="ChEBI" id="CHEBI:29985"/>
        <dbReference type="ChEBI" id="CHEBI:30616"/>
        <dbReference type="ChEBI" id="CHEBI:35235"/>
        <dbReference type="ChEBI" id="CHEBI:43474"/>
        <dbReference type="ChEBI" id="CHEBI:58173"/>
        <dbReference type="ChEBI" id="CHEBI:456216"/>
        <dbReference type="EC" id="6.3.2.2"/>
    </reaction>
</comment>
<dbReference type="GO" id="GO:0005524">
    <property type="term" value="F:ATP binding"/>
    <property type="evidence" value="ECO:0007669"/>
    <property type="project" value="UniProtKB-UniRule"/>
</dbReference>
<reference evidence="12 13" key="1">
    <citation type="journal article" date="2011" name="Proc. Natl. Acad. Sci. U.S.A.">
        <title>Evolutionary erosion of yeast sex chromosomes by mating-type switching accidents.</title>
        <authorList>
            <person name="Gordon J.L."/>
            <person name="Armisen D."/>
            <person name="Proux-Wera E."/>
            <person name="Oheigeartaigh S.S."/>
            <person name="Byrne K.P."/>
            <person name="Wolfe K.H."/>
        </authorList>
    </citation>
    <scope>NUCLEOTIDE SEQUENCE [LARGE SCALE GENOMIC DNA]</scope>
    <source>
        <strain evidence="13">ATCC 10662 / CBS 1146 / NBRC 0425 / NCYC 2629 / NRRL Y-866</strain>
    </source>
</reference>
<sequence>MGLLSLGTPLEFLESRDQNENVRQNGVEQLLYVFQAASKRDNDPLYWGDEIEYMMVDFDDNKQNAMLDVTHDEVLTTLNTDEYALCAAHNVHFHPEYGRFMLEATPNVPFKGYPGEYIEFNMQQRRYVAGLAYDKLPKNGSERLELLTLAVFPRMGCTDSVNIPDVWKHKKNTASCSLFLPDEVINRHIRFPTLTKNIRTRRGEKVCIQVPMYKDRNTPEKDDTVRERDWFPREDKESKLASKPGFIYMDAMGFGMGCSCLQTTFQAPNLDKARILYDFFANFAPVTLALSAASPIFKGWLADQDVRWSVISDAVDDRTPQERSVQPLLPEYNKDGYGGIAPELYDKVQRIPKSRYSTVDLFLGGSKFFNRSYNDTEVPVNERVLNSLLENHIAPLDYDLAKHFAHLYIRDPLVIFQENIYQDNKTSTNHFENIQSTNWQTLRIKPPTQEAVPDNKDVPGWRVEFRPLEIQLTDFENAAYSIFTYLLAEYLLTFSEEVNPYMPMSQIWQNMETAHKRDALREEEFYWKDSFEADNGKTSELTINEIFHNKNNGIFAKFINPILCHKGFVHERWEELKESSEHLRLYYYLKLISNRASGKTPSIAKFLRDFVLDHKDYKQDSRVSKIINYDLLELCGRITRLDDSNGELTKLFGSEIATYLPRSKLKVKKN</sequence>
<evidence type="ECO:0000256" key="9">
    <source>
        <dbReference type="ARBA" id="ARBA00030585"/>
    </source>
</evidence>
<keyword evidence="8 11" id="KW-0067">ATP-binding</keyword>
<dbReference type="KEGG" id="tdl:TDEL_0D01340"/>
<dbReference type="PANTHER" id="PTHR11164:SF0">
    <property type="entry name" value="GLUTAMATE--CYSTEINE LIGASE CATALYTIC SUBUNIT"/>
    <property type="match status" value="1"/>
</dbReference>
<evidence type="ECO:0000256" key="2">
    <source>
        <dbReference type="ARBA" id="ARBA00008100"/>
    </source>
</evidence>
<dbReference type="FunCoup" id="G8ZSX4">
    <property type="interactions" value="433"/>
</dbReference>
<keyword evidence="6 11" id="KW-0317">Glutathione biosynthesis</keyword>
<evidence type="ECO:0000256" key="7">
    <source>
        <dbReference type="ARBA" id="ARBA00022741"/>
    </source>
</evidence>
<comment type="similarity">
    <text evidence="2 11">Belongs to the glutamate--cysteine ligase type 3 family.</text>
</comment>
<evidence type="ECO:0000256" key="4">
    <source>
        <dbReference type="ARBA" id="ARBA00014618"/>
    </source>
</evidence>
<proteinExistence type="inferred from homology"/>
<evidence type="ECO:0000256" key="3">
    <source>
        <dbReference type="ARBA" id="ARBA00012220"/>
    </source>
</evidence>
<keyword evidence="5 11" id="KW-0436">Ligase</keyword>
<dbReference type="GeneID" id="11503643"/>
<dbReference type="eggNOG" id="KOG3754">
    <property type="taxonomic scope" value="Eukaryota"/>
</dbReference>
<name>G8ZSX4_TORDE</name>
<evidence type="ECO:0000256" key="6">
    <source>
        <dbReference type="ARBA" id="ARBA00022684"/>
    </source>
</evidence>
<dbReference type="GO" id="GO:0042542">
    <property type="term" value="P:response to hydrogen peroxide"/>
    <property type="evidence" value="ECO:0007669"/>
    <property type="project" value="EnsemblFungi"/>
</dbReference>
<dbReference type="Proteomes" id="UP000005627">
    <property type="component" value="Chromosome 4"/>
</dbReference>
<dbReference type="FunFam" id="3.30.590.50:FF:000004">
    <property type="entry name" value="Glutamate-cysteine ligase Gcs1"/>
    <property type="match status" value="1"/>
</dbReference>
<dbReference type="GO" id="GO:0004357">
    <property type="term" value="F:glutamate-cysteine ligase activity"/>
    <property type="evidence" value="ECO:0007669"/>
    <property type="project" value="UniProtKB-UniRule"/>
</dbReference>
<evidence type="ECO:0000313" key="13">
    <source>
        <dbReference type="Proteomes" id="UP000005627"/>
    </source>
</evidence>
<gene>
    <name evidence="12" type="primary">TDEL0D01340</name>
    <name evidence="12" type="ORF">TDEL_0D01340</name>
</gene>
<comment type="pathway">
    <text evidence="1 11">Sulfur metabolism; glutathione biosynthesis; glutathione from L-cysteine and L-glutamate: step 1/2.</text>
</comment>